<name>G3A8C0_9RALS</name>
<evidence type="ECO:0000313" key="1">
    <source>
        <dbReference type="EMBL" id="CCA87494.1"/>
    </source>
</evidence>
<sequence length="50" mass="5849">MPVESTLGFRWAYLVSKKGAFSMIQDFSDDPVRLAVYLKELSDYFKRRGE</sequence>
<protein>
    <submittedName>
        <fullName evidence="1">Uncharacterized protein</fullName>
    </submittedName>
</protein>
<proteinExistence type="predicted"/>
<accession>G3A8C0</accession>
<dbReference type="AlphaFoldDB" id="G3A8C0"/>
<organism evidence="1">
    <name type="scientific">Ralstonia syzygii R24</name>
    <dbReference type="NCBI Taxonomy" id="907261"/>
    <lineage>
        <taxon>Bacteria</taxon>
        <taxon>Pseudomonadati</taxon>
        <taxon>Pseudomonadota</taxon>
        <taxon>Betaproteobacteria</taxon>
        <taxon>Burkholderiales</taxon>
        <taxon>Burkholderiaceae</taxon>
        <taxon>Ralstonia</taxon>
        <taxon>Ralstonia solanacearum species complex</taxon>
    </lineage>
</organism>
<dbReference type="EMBL" id="FR854090">
    <property type="protein sequence ID" value="CCA87494.1"/>
    <property type="molecule type" value="Genomic_DNA"/>
</dbReference>
<gene>
    <name evidence="1" type="ORF">RALSY_mp10005</name>
</gene>
<reference evidence="1" key="1">
    <citation type="journal article" date="2011" name="PLoS ONE">
        <title>Ralstonia syzygii, the Blood Disease Bacterium and some Asian R. solanacearum strains form a single genomic species despite divergent lifestyles.</title>
        <authorList>
            <person name="Remenant B."/>
            <person name="de Cambiaire J.C."/>
            <person name="Cellier G."/>
            <person name="Jacobs J.M."/>
            <person name="Mangenot S."/>
            <person name="Barbe V."/>
            <person name="Lajus A."/>
            <person name="Vallenet D."/>
            <person name="Medigue C."/>
            <person name="Fegan M."/>
            <person name="Allen C."/>
            <person name="Prior P."/>
        </authorList>
    </citation>
    <scope>NUCLEOTIDE SEQUENCE</scope>
    <source>
        <strain evidence="1">R24</strain>
    </source>
</reference>
<reference evidence="1" key="2">
    <citation type="submission" date="2011-04" db="EMBL/GenBank/DDBJ databases">
        <authorList>
            <person name="Genoscope - CEA"/>
        </authorList>
    </citation>
    <scope>NUCLEOTIDE SEQUENCE</scope>
    <source>
        <strain evidence="1">R24</strain>
    </source>
</reference>